<organism evidence="9 10">
    <name type="scientific">Zingiber officinale</name>
    <name type="common">Ginger</name>
    <name type="synonym">Amomum zingiber</name>
    <dbReference type="NCBI Taxonomy" id="94328"/>
    <lineage>
        <taxon>Eukaryota</taxon>
        <taxon>Viridiplantae</taxon>
        <taxon>Streptophyta</taxon>
        <taxon>Embryophyta</taxon>
        <taxon>Tracheophyta</taxon>
        <taxon>Spermatophyta</taxon>
        <taxon>Magnoliopsida</taxon>
        <taxon>Liliopsida</taxon>
        <taxon>Zingiberales</taxon>
        <taxon>Zingiberaceae</taxon>
        <taxon>Zingiber</taxon>
    </lineage>
</organism>
<dbReference type="CDD" id="cd01837">
    <property type="entry name" value="SGNH_plant_lipase_like"/>
    <property type="match status" value="1"/>
</dbReference>
<evidence type="ECO:0000313" key="9">
    <source>
        <dbReference type="EMBL" id="KAG6505575.1"/>
    </source>
</evidence>
<keyword evidence="7" id="KW-0443">Lipid metabolism</keyword>
<dbReference type="PANTHER" id="PTHR45650:SF3">
    <property type="entry name" value="OS01G0748500 PROTEIN"/>
    <property type="match status" value="1"/>
</dbReference>
<dbReference type="Proteomes" id="UP000734854">
    <property type="component" value="Unassembled WGS sequence"/>
</dbReference>
<dbReference type="InterPro" id="IPR051238">
    <property type="entry name" value="GDSL_esterase/lipase"/>
</dbReference>
<evidence type="ECO:0000256" key="4">
    <source>
        <dbReference type="ARBA" id="ARBA00022729"/>
    </source>
</evidence>
<dbReference type="InterPro" id="IPR035669">
    <property type="entry name" value="SGNH_plant_lipase-like"/>
</dbReference>
<reference evidence="9 10" key="1">
    <citation type="submission" date="2020-08" db="EMBL/GenBank/DDBJ databases">
        <title>Plant Genome Project.</title>
        <authorList>
            <person name="Zhang R.-G."/>
        </authorList>
    </citation>
    <scope>NUCLEOTIDE SEQUENCE [LARGE SCALE GENOMIC DNA]</scope>
    <source>
        <tissue evidence="9">Rhizome</tissue>
    </source>
</reference>
<feature type="transmembrane region" description="Helical" evidence="8">
    <location>
        <begin position="20"/>
        <end position="37"/>
    </location>
</feature>
<keyword evidence="4" id="KW-0732">Signal</keyword>
<dbReference type="GO" id="GO:0005576">
    <property type="term" value="C:extracellular region"/>
    <property type="evidence" value="ECO:0007669"/>
    <property type="project" value="UniProtKB-SubCell"/>
</dbReference>
<dbReference type="InterPro" id="IPR001087">
    <property type="entry name" value="GDSL"/>
</dbReference>
<dbReference type="AlphaFoldDB" id="A0A8J5GC77"/>
<feature type="transmembrane region" description="Helical" evidence="8">
    <location>
        <begin position="74"/>
        <end position="93"/>
    </location>
</feature>
<evidence type="ECO:0000256" key="8">
    <source>
        <dbReference type="SAM" id="Phobius"/>
    </source>
</evidence>
<feature type="transmembrane region" description="Helical" evidence="8">
    <location>
        <begin position="43"/>
        <end position="62"/>
    </location>
</feature>
<keyword evidence="6" id="KW-0442">Lipid degradation</keyword>
<evidence type="ECO:0000256" key="3">
    <source>
        <dbReference type="ARBA" id="ARBA00022525"/>
    </source>
</evidence>
<dbReference type="GO" id="GO:0016042">
    <property type="term" value="P:lipid catabolic process"/>
    <property type="evidence" value="ECO:0007669"/>
    <property type="project" value="UniProtKB-KW"/>
</dbReference>
<keyword evidence="8" id="KW-1133">Transmembrane helix</keyword>
<evidence type="ECO:0000256" key="1">
    <source>
        <dbReference type="ARBA" id="ARBA00004613"/>
    </source>
</evidence>
<accession>A0A8J5GC77</accession>
<comment type="subcellular location">
    <subcellularLocation>
        <location evidence="1">Secreted</location>
    </subcellularLocation>
</comment>
<keyword evidence="8" id="KW-0472">Membrane</keyword>
<evidence type="ECO:0000256" key="6">
    <source>
        <dbReference type="ARBA" id="ARBA00022963"/>
    </source>
</evidence>
<dbReference type="GO" id="GO:0016788">
    <property type="term" value="F:hydrolase activity, acting on ester bonds"/>
    <property type="evidence" value="ECO:0007669"/>
    <property type="project" value="InterPro"/>
</dbReference>
<proteinExistence type="inferred from homology"/>
<keyword evidence="8" id="KW-0812">Transmembrane</keyword>
<dbReference type="PANTHER" id="PTHR45650">
    <property type="entry name" value="GDSL-LIKE LIPASE/ACYLHYDROLASE-RELATED"/>
    <property type="match status" value="1"/>
</dbReference>
<protein>
    <recommendedName>
        <fullName evidence="11">GDSL esterase/lipase</fullName>
    </recommendedName>
</protein>
<sequence length="446" mass="49014">MHLNYQKPEGITKKKRLGSACHTAFPFNTFIYFFTYSPNTAPSFYKFLFCWFCSHNTALLILDRLIAMARWPVLLLLVVVLLLVSSPAGTVAVRQVPCYFIFGDSLVDNGNNNGMATLAIANYLPYGIDFPGGGPSGRFSNGLTTVDVIDLTTFGFRLQNSINSASLLGFDDFIPAYADASGQALLAGVNFASAAAGIREETGRQLGGRIPFSGQLQNYQQAVEQMVNLLGDEHSAATHLSKCIFTVGMGSNDYLNNYFMPAFYSTGQEFSPEEFADDLVRQYTQQLKTLYDYGARKVALIGLGRIGCSPNELARGSTNGVACIDQIDGAVRLFNAKLVGLVDQFNTLDGAHFTYINAFGIFDDVLRNSSTYGLRVTNRGCCGVGRNNGQITCLPYQAPCTNRHEYLFWDAFHPSEAANIIFARRNYRAQSPADCYPMDISTLARI</sequence>
<comment type="caution">
    <text evidence="9">The sequence shown here is derived from an EMBL/GenBank/DDBJ whole genome shotgun (WGS) entry which is preliminary data.</text>
</comment>
<evidence type="ECO:0008006" key="11">
    <source>
        <dbReference type="Google" id="ProtNLM"/>
    </source>
</evidence>
<evidence type="ECO:0000256" key="7">
    <source>
        <dbReference type="ARBA" id="ARBA00023098"/>
    </source>
</evidence>
<comment type="similarity">
    <text evidence="2">Belongs to the 'GDSL' lipolytic enzyme family.</text>
</comment>
<dbReference type="SUPFAM" id="SSF52266">
    <property type="entry name" value="SGNH hydrolase"/>
    <property type="match status" value="1"/>
</dbReference>
<keyword evidence="10" id="KW-1185">Reference proteome</keyword>
<keyword evidence="5" id="KW-0378">Hydrolase</keyword>
<dbReference type="Gene3D" id="3.40.50.1110">
    <property type="entry name" value="SGNH hydrolase"/>
    <property type="match status" value="1"/>
</dbReference>
<dbReference type="EMBL" id="JACMSC010000010">
    <property type="protein sequence ID" value="KAG6505575.1"/>
    <property type="molecule type" value="Genomic_DNA"/>
</dbReference>
<dbReference type="Pfam" id="PF00657">
    <property type="entry name" value="Lipase_GDSL"/>
    <property type="match status" value="1"/>
</dbReference>
<evidence type="ECO:0000256" key="2">
    <source>
        <dbReference type="ARBA" id="ARBA00008668"/>
    </source>
</evidence>
<gene>
    <name evidence="9" type="ORF">ZIOFF_037938</name>
</gene>
<dbReference type="InterPro" id="IPR036514">
    <property type="entry name" value="SGNH_hydro_sf"/>
</dbReference>
<evidence type="ECO:0000256" key="5">
    <source>
        <dbReference type="ARBA" id="ARBA00022801"/>
    </source>
</evidence>
<name>A0A8J5GC77_ZINOF</name>
<evidence type="ECO:0000313" key="10">
    <source>
        <dbReference type="Proteomes" id="UP000734854"/>
    </source>
</evidence>
<keyword evidence="3" id="KW-0964">Secreted</keyword>